<protein>
    <submittedName>
        <fullName evidence="5">Uncharacterized protein LOC109469152</fullName>
    </submittedName>
</protein>
<dbReference type="Proteomes" id="UP000515135">
    <property type="component" value="Unplaced"/>
</dbReference>
<organism evidence="4 5">
    <name type="scientific">Branchiostoma belcheri</name>
    <name type="common">Amphioxus</name>
    <dbReference type="NCBI Taxonomy" id="7741"/>
    <lineage>
        <taxon>Eukaryota</taxon>
        <taxon>Metazoa</taxon>
        <taxon>Chordata</taxon>
        <taxon>Cephalochordata</taxon>
        <taxon>Leptocardii</taxon>
        <taxon>Amphioxiformes</taxon>
        <taxon>Branchiostomatidae</taxon>
        <taxon>Branchiostoma</taxon>
    </lineage>
</organism>
<dbReference type="InterPro" id="IPR029063">
    <property type="entry name" value="SAM-dependent_MTases_sf"/>
</dbReference>
<dbReference type="SUPFAM" id="SSF53335">
    <property type="entry name" value="S-adenosyl-L-methionine-dependent methyltransferases"/>
    <property type="match status" value="1"/>
</dbReference>
<dbReference type="KEGG" id="bbel:109469152"/>
<dbReference type="PANTHER" id="PTHR44068">
    <property type="entry name" value="ZGC:194242"/>
    <property type="match status" value="1"/>
</dbReference>
<dbReference type="Pfam" id="PF08241">
    <property type="entry name" value="Methyltransf_11"/>
    <property type="match status" value="1"/>
</dbReference>
<evidence type="ECO:0000259" key="3">
    <source>
        <dbReference type="Pfam" id="PF08241"/>
    </source>
</evidence>
<feature type="domain" description="Methyltransferase type 11" evidence="3">
    <location>
        <begin position="52"/>
        <end position="153"/>
    </location>
</feature>
<dbReference type="Gene3D" id="3.40.50.150">
    <property type="entry name" value="Vaccinia Virus protein VP39"/>
    <property type="match status" value="1"/>
</dbReference>
<keyword evidence="4" id="KW-1185">Reference proteome</keyword>
<reference evidence="5" key="1">
    <citation type="submission" date="2025-08" db="UniProtKB">
        <authorList>
            <consortium name="RefSeq"/>
        </authorList>
    </citation>
    <scope>IDENTIFICATION</scope>
    <source>
        <tissue evidence="5">Gonad</tissue>
    </source>
</reference>
<evidence type="ECO:0000313" key="5">
    <source>
        <dbReference type="RefSeq" id="XP_019623117.1"/>
    </source>
</evidence>
<dbReference type="OrthoDB" id="10250730at2759"/>
<dbReference type="InterPro" id="IPR050447">
    <property type="entry name" value="Erg6_SMT_methyltransf"/>
</dbReference>
<evidence type="ECO:0000313" key="4">
    <source>
        <dbReference type="Proteomes" id="UP000515135"/>
    </source>
</evidence>
<dbReference type="GO" id="GO:0005783">
    <property type="term" value="C:endoplasmic reticulum"/>
    <property type="evidence" value="ECO:0007669"/>
    <property type="project" value="TreeGrafter"/>
</dbReference>
<dbReference type="GeneID" id="109469152"/>
<dbReference type="PANTHER" id="PTHR44068:SF1">
    <property type="entry name" value="HYPOTHETICAL LOC100005854"/>
    <property type="match status" value="1"/>
</dbReference>
<gene>
    <name evidence="5" type="primary">LOC109469152</name>
</gene>
<comment type="similarity">
    <text evidence="2">Belongs to the class I-like SAM-binding methyltransferase superfamily. Erg6/SMT family.</text>
</comment>
<dbReference type="GO" id="GO:0003838">
    <property type="term" value="F:sterol 24-C-methyltransferase activity"/>
    <property type="evidence" value="ECO:0007669"/>
    <property type="project" value="TreeGrafter"/>
</dbReference>
<dbReference type="RefSeq" id="XP_019623117.1">
    <property type="nucleotide sequence ID" value="XM_019767558.1"/>
</dbReference>
<keyword evidence="1" id="KW-0808">Transferase</keyword>
<dbReference type="InterPro" id="IPR013216">
    <property type="entry name" value="Methyltransf_11"/>
</dbReference>
<name>A0A6P4YWJ2_BRABE</name>
<dbReference type="AlphaFoldDB" id="A0A6P4YWJ2"/>
<evidence type="ECO:0000256" key="2">
    <source>
        <dbReference type="ARBA" id="ARBA00038188"/>
    </source>
</evidence>
<sequence length="217" mass="24178">MQHFKEAVSRHMRQPSSGPVGWLVQRFLEKRNDGLERHAAKLLNIKPHHNVLEVGFGPGLGLKHALNYMGSDGPGIVYGLDISPQIVGVATKRFQSHIAAGKLQVTLGSVSNLPYVDRSMDGIFHVNCYYFWDDLHQGCAELFRVLSPGGVMVATMKKERVQLLVDRGYNEYAHKLNPDGYMAALEQTGFIGVELEHLGKGQKTFEAIFAYKEGARQ</sequence>
<evidence type="ECO:0000256" key="1">
    <source>
        <dbReference type="ARBA" id="ARBA00022679"/>
    </source>
</evidence>
<proteinExistence type="inferred from homology"/>
<dbReference type="GO" id="GO:0016126">
    <property type="term" value="P:sterol biosynthetic process"/>
    <property type="evidence" value="ECO:0007669"/>
    <property type="project" value="TreeGrafter"/>
</dbReference>
<accession>A0A6P4YWJ2</accession>
<dbReference type="CDD" id="cd02440">
    <property type="entry name" value="AdoMet_MTases"/>
    <property type="match status" value="1"/>
</dbReference>